<dbReference type="Proteomes" id="UP000221538">
    <property type="component" value="Unassembled WGS sequence"/>
</dbReference>
<name>A0A292Z7G9_SPHSA</name>
<reference evidence="1 2" key="1">
    <citation type="journal article" date="2013" name="Biodegradation">
        <title>Occurrence of 4-tert-butylphenol (4-t-BP) biodegradation in an aquatic sample caused by the presence of Spirodela polyrrhiza and isolation of a 4-t-BP-utilizing bacterium.</title>
        <authorList>
            <person name="Ogata Y."/>
            <person name="Toyama T."/>
            <person name="Yu N."/>
            <person name="Wang X."/>
            <person name="Sei K."/>
            <person name="Ike M."/>
        </authorList>
    </citation>
    <scope>NUCLEOTIDE SEQUENCE [LARGE SCALE GENOMIC DNA]</scope>
    <source>
        <strain evidence="1 2">OMI</strain>
    </source>
</reference>
<proteinExistence type="predicted"/>
<reference evidence="1 2" key="2">
    <citation type="journal article" date="2013" name="Environ. Sci. Technol.">
        <title>The 4-tert-butylphenol-utilizing bacterium Sphingobium fuliginis OMI can degrade bisphenols via phenolic ring hydroxylation and meta-cleavage pathway.</title>
        <authorList>
            <person name="Ogata Y."/>
            <person name="Goda S."/>
            <person name="Toyama T."/>
            <person name="Sei K."/>
            <person name="Ike M."/>
        </authorList>
    </citation>
    <scope>NUCLEOTIDE SEQUENCE [LARGE SCALE GENOMIC DNA]</scope>
    <source>
        <strain evidence="1 2">OMI</strain>
    </source>
</reference>
<sequence>MWHGGRLPLPQGVEQWAICPIVRRCKKCFSGGILLRLCGFSAMLPIRGRRQNRRGFRWLSQGADAYEFTGHDLHLPIAGG</sequence>
<gene>
    <name evidence="1" type="ORF">SFOMI_1666</name>
</gene>
<accession>A0A292Z7G9</accession>
<dbReference type="AlphaFoldDB" id="A0A292Z7G9"/>
<dbReference type="EMBL" id="BEWI01000031">
    <property type="protein sequence ID" value="GAY21132.1"/>
    <property type="molecule type" value="Genomic_DNA"/>
</dbReference>
<comment type="caution">
    <text evidence="1">The sequence shown here is derived from an EMBL/GenBank/DDBJ whole genome shotgun (WGS) entry which is preliminary data.</text>
</comment>
<evidence type="ECO:0000313" key="2">
    <source>
        <dbReference type="Proteomes" id="UP000221538"/>
    </source>
</evidence>
<protein>
    <submittedName>
        <fullName evidence="1">Uncharacterized protein</fullName>
    </submittedName>
</protein>
<organism evidence="1 2">
    <name type="scientific">Sphingobium fuliginis (strain ATCC 27551)</name>
    <dbReference type="NCBI Taxonomy" id="336203"/>
    <lineage>
        <taxon>Bacteria</taxon>
        <taxon>Pseudomonadati</taxon>
        <taxon>Pseudomonadota</taxon>
        <taxon>Alphaproteobacteria</taxon>
        <taxon>Sphingomonadales</taxon>
        <taxon>Sphingomonadaceae</taxon>
        <taxon>Sphingobium</taxon>
    </lineage>
</organism>
<evidence type="ECO:0000313" key="1">
    <source>
        <dbReference type="EMBL" id="GAY21132.1"/>
    </source>
</evidence>